<comment type="caution">
    <text evidence="4">The sequence shown here is derived from an EMBL/GenBank/DDBJ whole genome shotgun (WGS) entry which is preliminary data.</text>
</comment>
<feature type="domain" description="Transposase DDE" evidence="3">
    <location>
        <begin position="348"/>
        <end position="463"/>
    </location>
</feature>
<dbReference type="InterPro" id="IPR008490">
    <property type="entry name" value="Transposase_InsH_N"/>
</dbReference>
<protein>
    <submittedName>
        <fullName evidence="4">Transposase</fullName>
    </submittedName>
</protein>
<proteinExistence type="predicted"/>
<keyword evidence="5" id="KW-1185">Reference proteome</keyword>
<evidence type="ECO:0000259" key="3">
    <source>
        <dbReference type="Pfam" id="PF13751"/>
    </source>
</evidence>
<dbReference type="PANTHER" id="PTHR33408">
    <property type="entry name" value="TRANSPOSASE"/>
    <property type="match status" value="1"/>
</dbReference>
<evidence type="ECO:0000313" key="5">
    <source>
        <dbReference type="Proteomes" id="UP001268089"/>
    </source>
</evidence>
<gene>
    <name evidence="4" type="ORF">J2X15_002696</name>
</gene>
<evidence type="ECO:0000313" key="4">
    <source>
        <dbReference type="EMBL" id="MDR7307409.1"/>
    </source>
</evidence>
<dbReference type="PANTHER" id="PTHR33408:SF2">
    <property type="entry name" value="TRANSPOSASE DDE DOMAIN-CONTAINING PROTEIN"/>
    <property type="match status" value="1"/>
</dbReference>
<keyword evidence="1" id="KW-0175">Coiled coil</keyword>
<dbReference type="NCBIfam" id="NF033551">
    <property type="entry name" value="transpos_IS1182"/>
    <property type="match status" value="1"/>
</dbReference>
<dbReference type="RefSeq" id="WP_310343657.1">
    <property type="nucleotide sequence ID" value="NZ_JAVDXO010000006.1"/>
</dbReference>
<dbReference type="Pfam" id="PF05598">
    <property type="entry name" value="DUF772"/>
    <property type="match status" value="1"/>
</dbReference>
<reference evidence="4 5" key="1">
    <citation type="submission" date="2023-07" db="EMBL/GenBank/DDBJ databases">
        <title>Sorghum-associated microbial communities from plants grown in Nebraska, USA.</title>
        <authorList>
            <person name="Schachtman D."/>
        </authorList>
    </citation>
    <scope>NUCLEOTIDE SEQUENCE [LARGE SCALE GENOMIC DNA]</scope>
    <source>
        <strain evidence="4 5">BE308</strain>
    </source>
</reference>
<feature type="domain" description="Transposase InsH N-terminal" evidence="2">
    <location>
        <begin position="19"/>
        <end position="112"/>
    </location>
</feature>
<evidence type="ECO:0000256" key="1">
    <source>
        <dbReference type="SAM" id="Coils"/>
    </source>
</evidence>
<evidence type="ECO:0000259" key="2">
    <source>
        <dbReference type="Pfam" id="PF05598"/>
    </source>
</evidence>
<organism evidence="4 5">
    <name type="scientific">Rhodoferax saidenbachensis</name>
    <dbReference type="NCBI Taxonomy" id="1484693"/>
    <lineage>
        <taxon>Bacteria</taxon>
        <taxon>Pseudomonadati</taxon>
        <taxon>Pseudomonadota</taxon>
        <taxon>Betaproteobacteria</taxon>
        <taxon>Burkholderiales</taxon>
        <taxon>Comamonadaceae</taxon>
        <taxon>Rhodoferax</taxon>
    </lineage>
</organism>
<dbReference type="InterPro" id="IPR047629">
    <property type="entry name" value="IS1182_transpos"/>
</dbReference>
<sequence>MPRFIEGADRQQVTLLPECLDDFIGEDNPVRVIDIFVDELDLAGLGFEGMQAAATGRPGYHPAMLLKLYIYGYLNRVQSSRRLEREAQRNVELMWLTGRLAPDFKTIADFRHDNGTGIRNVCRRFIAMCRQLKLFTQVIVAIDGSKFKAVNNRDKNFTQHKLEQRMRQVDASIERYLGQLETADRTQQPEMETNTQRLQDKIAFLKKQMQELRDLGKRLEQQPDGQISLTDPQARSMVSSRIGTGLVGYNVQTAVETEHHLVVAHEVITSGSDRGQLANMAIQAREATGDSALEAIADRGYFKSTEIRACELEGIKAYVPKPMTSGSKAEGRYSKLDFVFIAKDNEYLCPAGQRLPYRSTSTEDGMKMYAYWSSHCGSCLQKAHCTTGKERRVKRWEHEAVLDTMQKRIDNSREKMKLRRCTVEHVFGTLKSWMGATHFTMKGLANVSTEISLHVLAYNLRRVMAILGIAGMMKAIRLAGA</sequence>
<feature type="coiled-coil region" evidence="1">
    <location>
        <begin position="195"/>
        <end position="222"/>
    </location>
</feature>
<name>A0ABU1ZPD2_9BURK</name>
<dbReference type="EMBL" id="JAVDXO010000006">
    <property type="protein sequence ID" value="MDR7307409.1"/>
    <property type="molecule type" value="Genomic_DNA"/>
</dbReference>
<dbReference type="Pfam" id="PF13751">
    <property type="entry name" value="DDE_Tnp_1_6"/>
    <property type="match status" value="1"/>
</dbReference>
<accession>A0ABU1ZPD2</accession>
<dbReference type="Proteomes" id="UP001268089">
    <property type="component" value="Unassembled WGS sequence"/>
</dbReference>
<dbReference type="InterPro" id="IPR025668">
    <property type="entry name" value="Tnp_DDE_dom"/>
</dbReference>